<sequence>MISYLNGHYLPKGEIAISPDDRGFLFADGLYEVMRSYDGEIFQPQAHIERLSYGAEQLRFQQMEFSFLIEVAEELIGRNQLNRGDAIIYIQVTRGIAPRLHKFPPPGTSLTVYATIRPFQPKTDEMTEGINVIFVPDQRWARTDIKSIGLLPNVLAQQRAMENNAAEAVFIRDGAITEGTRSNFFAVIGGTVITRPRTNYILAGITRKMVIEICQKSSIPFQERSIFETEAHEAQELFIAGTTVEVTPVVQIEGKNVGNGKPGPITMKLQKAFAELVHGTIEVTEKNFRNKY</sequence>
<dbReference type="EMBL" id="NJBN01000003">
    <property type="protein sequence ID" value="TKJ41300.1"/>
    <property type="molecule type" value="Genomic_DNA"/>
</dbReference>
<evidence type="ECO:0000256" key="1">
    <source>
        <dbReference type="ARBA" id="ARBA00001933"/>
    </source>
</evidence>
<dbReference type="Gene3D" id="3.20.10.10">
    <property type="entry name" value="D-amino Acid Aminotransferase, subunit A, domain 2"/>
    <property type="match status" value="1"/>
</dbReference>
<protein>
    <recommendedName>
        <fullName evidence="5 12">D-alanine aminotransferase</fullName>
        <ecNumber evidence="4 12">2.6.1.21</ecNumber>
    </recommendedName>
</protein>
<keyword evidence="6" id="KW-0032">Aminotransferase</keyword>
<evidence type="ECO:0000313" key="13">
    <source>
        <dbReference type="EMBL" id="TKJ41300.1"/>
    </source>
</evidence>
<dbReference type="GO" id="GO:0047810">
    <property type="term" value="F:D-alanine-2-oxoglutarate aminotransferase activity"/>
    <property type="evidence" value="ECO:0007669"/>
    <property type="project" value="UniProtKB-EC"/>
</dbReference>
<dbReference type="PANTHER" id="PTHR42743">
    <property type="entry name" value="AMINO-ACID AMINOTRANSFERASE"/>
    <property type="match status" value="1"/>
</dbReference>
<evidence type="ECO:0000313" key="14">
    <source>
        <dbReference type="Proteomes" id="UP000319619"/>
    </source>
</evidence>
<evidence type="ECO:0000256" key="11">
    <source>
        <dbReference type="RuleBase" id="RU004516"/>
    </source>
</evidence>
<dbReference type="InterPro" id="IPR018300">
    <property type="entry name" value="Aminotrans_IV_CS"/>
</dbReference>
<dbReference type="NCBIfam" id="TIGR01121">
    <property type="entry name" value="D_amino_aminoT"/>
    <property type="match status" value="1"/>
</dbReference>
<dbReference type="InterPro" id="IPR043131">
    <property type="entry name" value="BCAT-like_N"/>
</dbReference>
<comment type="cofactor">
    <cofactor evidence="1 11">
        <name>pyridoxal 5'-phosphate</name>
        <dbReference type="ChEBI" id="CHEBI:597326"/>
    </cofactor>
</comment>
<evidence type="ECO:0000256" key="4">
    <source>
        <dbReference type="ARBA" id="ARBA00012874"/>
    </source>
</evidence>
<dbReference type="GO" id="GO:0046394">
    <property type="term" value="P:carboxylic acid biosynthetic process"/>
    <property type="evidence" value="ECO:0007669"/>
    <property type="project" value="UniProtKB-ARBA"/>
</dbReference>
<comment type="subunit">
    <text evidence="3">Homodimer.</text>
</comment>
<dbReference type="GO" id="GO:0005829">
    <property type="term" value="C:cytosol"/>
    <property type="evidence" value="ECO:0007669"/>
    <property type="project" value="TreeGrafter"/>
</dbReference>
<organism evidence="13 14">
    <name type="scientific">candidate division LCP-89 bacterium B3_LCP</name>
    <dbReference type="NCBI Taxonomy" id="2012998"/>
    <lineage>
        <taxon>Bacteria</taxon>
        <taxon>Pseudomonadati</taxon>
        <taxon>Bacteria division LCP-89</taxon>
    </lineage>
</organism>
<dbReference type="PANTHER" id="PTHR42743:SF10">
    <property type="entry name" value="D-ALANINE AMINOTRANSFERASE"/>
    <property type="match status" value="1"/>
</dbReference>
<dbReference type="Proteomes" id="UP000319619">
    <property type="component" value="Unassembled WGS sequence"/>
</dbReference>
<dbReference type="GO" id="GO:0030170">
    <property type="term" value="F:pyridoxal phosphate binding"/>
    <property type="evidence" value="ECO:0007669"/>
    <property type="project" value="InterPro"/>
</dbReference>
<dbReference type="InterPro" id="IPR005784">
    <property type="entry name" value="D_amino_transT"/>
</dbReference>
<comment type="function">
    <text evidence="12">Acts on the D-isomers of alanine, leucine, aspartate, glutamate, aminobutyrate, norvaline and asparagine. The enzyme transfers an amino group from a substrate D-amino acid to the pyridoxal phosphate cofactor to form pyridoxamine and an alpha-keto acid in the first half-reaction.</text>
</comment>
<dbReference type="FunFam" id="3.20.10.10:FF:000002">
    <property type="entry name" value="D-alanine aminotransferase"/>
    <property type="match status" value="1"/>
</dbReference>
<evidence type="ECO:0000256" key="7">
    <source>
        <dbReference type="ARBA" id="ARBA00022679"/>
    </source>
</evidence>
<dbReference type="InterPro" id="IPR043132">
    <property type="entry name" value="BCAT-like_C"/>
</dbReference>
<dbReference type="PROSITE" id="PS00770">
    <property type="entry name" value="AA_TRANSFER_CLASS_4"/>
    <property type="match status" value="1"/>
</dbReference>
<evidence type="ECO:0000256" key="9">
    <source>
        <dbReference type="ARBA" id="ARBA00047911"/>
    </source>
</evidence>
<keyword evidence="7" id="KW-0808">Transferase</keyword>
<evidence type="ECO:0000256" key="6">
    <source>
        <dbReference type="ARBA" id="ARBA00022576"/>
    </source>
</evidence>
<accession>A0A532V251</accession>
<evidence type="ECO:0000256" key="3">
    <source>
        <dbReference type="ARBA" id="ARBA00011738"/>
    </source>
</evidence>
<name>A0A532V251_UNCL8</name>
<reference evidence="13 14" key="1">
    <citation type="submission" date="2017-06" db="EMBL/GenBank/DDBJ databases">
        <title>Novel microbial phyla capable of carbon fixation and sulfur reduction in deep-sea sediments.</title>
        <authorList>
            <person name="Huang J."/>
            <person name="Baker B."/>
            <person name="Wang Y."/>
        </authorList>
    </citation>
    <scope>NUCLEOTIDE SEQUENCE [LARGE SCALE GENOMIC DNA]</scope>
    <source>
        <strain evidence="13">B3_LCP</strain>
    </source>
</reference>
<evidence type="ECO:0000256" key="10">
    <source>
        <dbReference type="RuleBase" id="RU004106"/>
    </source>
</evidence>
<evidence type="ECO:0000256" key="5">
    <source>
        <dbReference type="ARBA" id="ARBA00021779"/>
    </source>
</evidence>
<evidence type="ECO:0000256" key="8">
    <source>
        <dbReference type="ARBA" id="ARBA00022898"/>
    </source>
</evidence>
<dbReference type="EC" id="2.6.1.21" evidence="4 12"/>
<proteinExistence type="inferred from homology"/>
<dbReference type="GO" id="GO:0046416">
    <property type="term" value="P:D-amino acid metabolic process"/>
    <property type="evidence" value="ECO:0007669"/>
    <property type="project" value="InterPro"/>
</dbReference>
<dbReference type="AlphaFoldDB" id="A0A532V251"/>
<comment type="caution">
    <text evidence="13">The sequence shown here is derived from an EMBL/GenBank/DDBJ whole genome shotgun (WGS) entry which is preliminary data.</text>
</comment>
<dbReference type="InterPro" id="IPR036038">
    <property type="entry name" value="Aminotransferase-like"/>
</dbReference>
<dbReference type="Pfam" id="PF01063">
    <property type="entry name" value="Aminotran_4"/>
    <property type="match status" value="1"/>
</dbReference>
<dbReference type="InterPro" id="IPR050571">
    <property type="entry name" value="Class-IV_PLP-Dep_Aminotrnsfr"/>
</dbReference>
<evidence type="ECO:0000256" key="12">
    <source>
        <dbReference type="RuleBase" id="RU004520"/>
    </source>
</evidence>
<comment type="catalytic activity">
    <reaction evidence="9 12">
        <text>D-alanine + 2-oxoglutarate = D-glutamate + pyruvate</text>
        <dbReference type="Rhea" id="RHEA:15869"/>
        <dbReference type="ChEBI" id="CHEBI:15361"/>
        <dbReference type="ChEBI" id="CHEBI:16810"/>
        <dbReference type="ChEBI" id="CHEBI:29986"/>
        <dbReference type="ChEBI" id="CHEBI:57416"/>
        <dbReference type="EC" id="2.6.1.21"/>
    </reaction>
</comment>
<dbReference type="GO" id="GO:0008652">
    <property type="term" value="P:amino acid biosynthetic process"/>
    <property type="evidence" value="ECO:0007669"/>
    <property type="project" value="UniProtKB-ARBA"/>
</dbReference>
<evidence type="ECO:0000256" key="2">
    <source>
        <dbReference type="ARBA" id="ARBA00009320"/>
    </source>
</evidence>
<dbReference type="Gene3D" id="3.30.470.10">
    <property type="match status" value="1"/>
</dbReference>
<keyword evidence="8 11" id="KW-0663">Pyridoxal phosphate</keyword>
<comment type="similarity">
    <text evidence="2 10">Belongs to the class-IV pyridoxal-phosphate-dependent aminotransferase family.</text>
</comment>
<dbReference type="SUPFAM" id="SSF56752">
    <property type="entry name" value="D-aminoacid aminotransferase-like PLP-dependent enzymes"/>
    <property type="match status" value="1"/>
</dbReference>
<gene>
    <name evidence="13" type="primary">dat</name>
    <name evidence="13" type="ORF">CEE37_06440</name>
</gene>
<dbReference type="InterPro" id="IPR001544">
    <property type="entry name" value="Aminotrans_IV"/>
</dbReference>